<organism evidence="2 3">
    <name type="scientific">Martelella alba</name>
    <dbReference type="NCBI Taxonomy" id="2590451"/>
    <lineage>
        <taxon>Bacteria</taxon>
        <taxon>Pseudomonadati</taxon>
        <taxon>Pseudomonadota</taxon>
        <taxon>Alphaproteobacteria</taxon>
        <taxon>Hyphomicrobiales</taxon>
        <taxon>Aurantimonadaceae</taxon>
        <taxon>Martelella</taxon>
    </lineage>
</organism>
<dbReference type="Proteomes" id="UP000318801">
    <property type="component" value="Unassembled WGS sequence"/>
</dbReference>
<keyword evidence="2" id="KW-0808">Transferase</keyword>
<dbReference type="EMBL" id="VHLG01000037">
    <property type="protein sequence ID" value="TPW26285.1"/>
    <property type="molecule type" value="Genomic_DNA"/>
</dbReference>
<keyword evidence="3" id="KW-1185">Reference proteome</keyword>
<dbReference type="AlphaFoldDB" id="A0A506TZY4"/>
<dbReference type="GO" id="GO:0032259">
    <property type="term" value="P:methylation"/>
    <property type="evidence" value="ECO:0007669"/>
    <property type="project" value="UniProtKB-KW"/>
</dbReference>
<accession>A0A506TZY4</accession>
<dbReference type="InterPro" id="IPR029063">
    <property type="entry name" value="SAM-dependent_MTases_sf"/>
</dbReference>
<proteinExistence type="predicted"/>
<dbReference type="Pfam" id="PF08241">
    <property type="entry name" value="Methyltransf_11"/>
    <property type="match status" value="1"/>
</dbReference>
<dbReference type="InterPro" id="IPR013216">
    <property type="entry name" value="Methyltransf_11"/>
</dbReference>
<sequence length="269" mass="28512">MDNLKANRTADLNGHLWGQRARDWARLQEPVHLPIYEESVRRAGLCAGTDLFDAGCGAGLAMQVAAKNGATVCGLDASEALLAIARERVPGGDFQHGDLENLPFADDSFDVVTAFNSLQYAGSPGAALAEVARVLRPSGLAIIATWGEPEGMEAARVVSALKPLLPPSPPGTPGPFALSGRDALFAFAREAGLEPEETFDVDAPFIYPDRRTALRALSSTGVAARAIEVVGEEAVERAQDVAISPFVDENGRVHISAQFRCLIARPKQA</sequence>
<protein>
    <submittedName>
        <fullName evidence="2">Class I SAM-dependent methyltransferase</fullName>
    </submittedName>
</protein>
<name>A0A506TZY4_9HYPH</name>
<dbReference type="GO" id="GO:0008757">
    <property type="term" value="F:S-adenosylmethionine-dependent methyltransferase activity"/>
    <property type="evidence" value="ECO:0007669"/>
    <property type="project" value="InterPro"/>
</dbReference>
<dbReference type="PANTHER" id="PTHR43591">
    <property type="entry name" value="METHYLTRANSFERASE"/>
    <property type="match status" value="1"/>
</dbReference>
<evidence type="ECO:0000313" key="2">
    <source>
        <dbReference type="EMBL" id="TPW26285.1"/>
    </source>
</evidence>
<dbReference type="SUPFAM" id="SSF53335">
    <property type="entry name" value="S-adenosyl-L-methionine-dependent methyltransferases"/>
    <property type="match status" value="1"/>
</dbReference>
<evidence type="ECO:0000313" key="3">
    <source>
        <dbReference type="Proteomes" id="UP000318801"/>
    </source>
</evidence>
<gene>
    <name evidence="2" type="ORF">FJU08_22515</name>
</gene>
<dbReference type="CDD" id="cd02440">
    <property type="entry name" value="AdoMet_MTases"/>
    <property type="match status" value="1"/>
</dbReference>
<keyword evidence="2" id="KW-0489">Methyltransferase</keyword>
<dbReference type="OrthoDB" id="5642573at2"/>
<comment type="caution">
    <text evidence="2">The sequence shown here is derived from an EMBL/GenBank/DDBJ whole genome shotgun (WGS) entry which is preliminary data.</text>
</comment>
<feature type="domain" description="Methyltransferase type 11" evidence="1">
    <location>
        <begin position="53"/>
        <end position="143"/>
    </location>
</feature>
<reference evidence="2 3" key="1">
    <citation type="submission" date="2019-06" db="EMBL/GenBank/DDBJ databases">
        <authorList>
            <person name="Li M."/>
        </authorList>
    </citation>
    <scope>NUCLEOTIDE SEQUENCE [LARGE SCALE GENOMIC DNA]</scope>
    <source>
        <strain evidence="2 3">BGMRC2036</strain>
    </source>
</reference>
<dbReference type="RefSeq" id="WP_141151279.1">
    <property type="nucleotide sequence ID" value="NZ_VHLG01000037.1"/>
</dbReference>
<dbReference type="Gene3D" id="3.40.50.150">
    <property type="entry name" value="Vaccinia Virus protein VP39"/>
    <property type="match status" value="1"/>
</dbReference>
<dbReference type="PANTHER" id="PTHR43591:SF99">
    <property type="entry name" value="OS06G0646000 PROTEIN"/>
    <property type="match status" value="1"/>
</dbReference>
<evidence type="ECO:0000259" key="1">
    <source>
        <dbReference type="Pfam" id="PF08241"/>
    </source>
</evidence>